<dbReference type="InterPro" id="IPR023574">
    <property type="entry name" value="Ribosomal_uL4_dom_sf"/>
</dbReference>
<dbReference type="GO" id="GO:0005840">
    <property type="term" value="C:ribosome"/>
    <property type="evidence" value="ECO:0007669"/>
    <property type="project" value="UniProtKB-KW"/>
</dbReference>
<dbReference type="GO" id="GO:1990904">
    <property type="term" value="C:ribonucleoprotein complex"/>
    <property type="evidence" value="ECO:0007669"/>
    <property type="project" value="UniProtKB-KW"/>
</dbReference>
<evidence type="ECO:0000256" key="2">
    <source>
        <dbReference type="ARBA" id="ARBA00022980"/>
    </source>
</evidence>
<comment type="function">
    <text evidence="5">One of the primary rRNA binding proteins, this protein initially binds near the 5'-end of the 23S rRNA. It is important during the early stages of 50S assembly. It makes multiple contacts with different domains of the 23S rRNA in the assembled 50S subunit and ribosome.</text>
</comment>
<comment type="similarity">
    <text evidence="1 5">Belongs to the universal ribosomal protein uL4 family.</text>
</comment>
<evidence type="ECO:0000313" key="7">
    <source>
        <dbReference type="EMBL" id="ATX82773.1"/>
    </source>
</evidence>
<dbReference type="InterPro" id="IPR013005">
    <property type="entry name" value="Ribosomal_uL4-like"/>
</dbReference>
<evidence type="ECO:0000256" key="1">
    <source>
        <dbReference type="ARBA" id="ARBA00010528"/>
    </source>
</evidence>
<keyword evidence="5" id="KW-0699">rRNA-binding</keyword>
<comment type="subunit">
    <text evidence="5">Part of the 50S ribosomal subunit.</text>
</comment>
<keyword evidence="5" id="KW-0694">RNA-binding</keyword>
<dbReference type="GO" id="GO:0006412">
    <property type="term" value="P:translation"/>
    <property type="evidence" value="ECO:0007669"/>
    <property type="project" value="UniProtKB-UniRule"/>
</dbReference>
<evidence type="ECO:0000256" key="6">
    <source>
        <dbReference type="SAM" id="MobiDB-lite"/>
    </source>
</evidence>
<dbReference type="OrthoDB" id="5291620at2"/>
<evidence type="ECO:0000256" key="5">
    <source>
        <dbReference type="HAMAP-Rule" id="MF_01328"/>
    </source>
</evidence>
<dbReference type="HAMAP" id="MF_01328_B">
    <property type="entry name" value="Ribosomal_uL4_B"/>
    <property type="match status" value="1"/>
</dbReference>
<dbReference type="NCBIfam" id="TIGR03953">
    <property type="entry name" value="rplD_bact"/>
    <property type="match status" value="1"/>
</dbReference>
<dbReference type="GO" id="GO:0019843">
    <property type="term" value="F:rRNA binding"/>
    <property type="evidence" value="ECO:0007669"/>
    <property type="project" value="UniProtKB-UniRule"/>
</dbReference>
<sequence length="207" mass="22232">MAKITIVDQNNKEVSKRELNPAVFGLESDAGFVHRVYASLASAQRAGTSATKTVANVSGGGKKPFKQKGTGRARQGTTRAHHMRHGGTAHGPNADTTFVSRINKKERRRALCLVLSDAVRAGKLTVVNKLELDAPKTKSFADVLGALEAKSGLIVLAEANSNVELSGRNIPNTKVVLDGQMNLHDLLKCERVILTEAAVDKLEERLS</sequence>
<dbReference type="GO" id="GO:0003735">
    <property type="term" value="F:structural constituent of ribosome"/>
    <property type="evidence" value="ECO:0007669"/>
    <property type="project" value="InterPro"/>
</dbReference>
<name>A0A2K8L6B0_9PROT</name>
<dbReference type="PANTHER" id="PTHR10746:SF6">
    <property type="entry name" value="LARGE RIBOSOMAL SUBUNIT PROTEIN UL4M"/>
    <property type="match status" value="1"/>
</dbReference>
<feature type="region of interest" description="Disordered" evidence="6">
    <location>
        <begin position="54"/>
        <end position="96"/>
    </location>
</feature>
<accession>A0A2K8L6B0</accession>
<keyword evidence="3 5" id="KW-0687">Ribonucleoprotein</keyword>
<dbReference type="PANTHER" id="PTHR10746">
    <property type="entry name" value="50S RIBOSOMAL PROTEIN L4"/>
    <property type="match status" value="1"/>
</dbReference>
<reference evidence="7 8" key="1">
    <citation type="submission" date="2016-12" db="EMBL/GenBank/DDBJ databases">
        <title>Isolation and genomic insights into novel planktonic Zetaproteobacteria from stratified waters of the Chesapeake Bay.</title>
        <authorList>
            <person name="McAllister S.M."/>
            <person name="Kato S."/>
            <person name="Chan C.S."/>
            <person name="Chiu B.K."/>
            <person name="Field E.K."/>
        </authorList>
    </citation>
    <scope>NUCLEOTIDE SEQUENCE [LARGE SCALE GENOMIC DNA]</scope>
    <source>
        <strain evidence="7 8">CP-8</strain>
    </source>
</reference>
<dbReference type="KEGG" id="mfn:Ga0123462_1936"/>
<keyword evidence="8" id="KW-1185">Reference proteome</keyword>
<organism evidence="7 8">
    <name type="scientific">Mariprofundus ferrinatatus</name>
    <dbReference type="NCBI Taxonomy" id="1921087"/>
    <lineage>
        <taxon>Bacteria</taxon>
        <taxon>Pseudomonadati</taxon>
        <taxon>Pseudomonadota</taxon>
        <taxon>Candidatius Mariprofundia</taxon>
        <taxon>Mariprofundales</taxon>
        <taxon>Mariprofundaceae</taxon>
        <taxon>Mariprofundus</taxon>
    </lineage>
</organism>
<dbReference type="Proteomes" id="UP000231637">
    <property type="component" value="Chromosome"/>
</dbReference>
<dbReference type="Pfam" id="PF00573">
    <property type="entry name" value="Ribosomal_L4"/>
    <property type="match status" value="1"/>
</dbReference>
<protein>
    <recommendedName>
        <fullName evidence="4 5">Large ribosomal subunit protein uL4</fullName>
    </recommendedName>
</protein>
<evidence type="ECO:0000256" key="3">
    <source>
        <dbReference type="ARBA" id="ARBA00023274"/>
    </source>
</evidence>
<dbReference type="EMBL" id="CP018800">
    <property type="protein sequence ID" value="ATX82773.1"/>
    <property type="molecule type" value="Genomic_DNA"/>
</dbReference>
<dbReference type="RefSeq" id="WP_100266085.1">
    <property type="nucleotide sequence ID" value="NZ_CP018800.1"/>
</dbReference>
<comment type="function">
    <text evidence="5">Forms part of the polypeptide exit tunnel.</text>
</comment>
<dbReference type="Gene3D" id="3.40.1370.10">
    <property type="match status" value="1"/>
</dbReference>
<keyword evidence="2 5" id="KW-0689">Ribosomal protein</keyword>
<evidence type="ECO:0000256" key="4">
    <source>
        <dbReference type="ARBA" id="ARBA00035244"/>
    </source>
</evidence>
<dbReference type="AlphaFoldDB" id="A0A2K8L6B0"/>
<dbReference type="SUPFAM" id="SSF52166">
    <property type="entry name" value="Ribosomal protein L4"/>
    <property type="match status" value="1"/>
</dbReference>
<proteinExistence type="inferred from homology"/>
<dbReference type="InterPro" id="IPR002136">
    <property type="entry name" value="Ribosomal_uL4"/>
</dbReference>
<gene>
    <name evidence="5" type="primary">rplD</name>
    <name evidence="7" type="ORF">Ga0123462_1936</name>
</gene>
<evidence type="ECO:0000313" key="8">
    <source>
        <dbReference type="Proteomes" id="UP000231637"/>
    </source>
</evidence>